<reference evidence="2 3" key="1">
    <citation type="journal article" date="2014" name="Am. J. Bot.">
        <title>Genome assembly and annotation for red clover (Trifolium pratense; Fabaceae).</title>
        <authorList>
            <person name="Istvanek J."/>
            <person name="Jaros M."/>
            <person name="Krenek A."/>
            <person name="Repkova J."/>
        </authorList>
    </citation>
    <scope>NUCLEOTIDE SEQUENCE [LARGE SCALE GENOMIC DNA]</scope>
    <source>
        <strain evidence="3">cv. Tatra</strain>
        <tissue evidence="2">Young leaves</tissue>
    </source>
</reference>
<sequence length="134" mass="15252">ELLFPLDELRKSLQSLAYWDDPLKSSGFCLFFGYIIWRGWLGYAAALVLVLVASFMIITRWFNQGRPVTEVKVVAPPPMNTMEQLLAVQTAVSQAEQLIQDGNIVLLKFRGLLLSIFPQVFSHSPLLIFTFLFE</sequence>
<reference evidence="2 3" key="2">
    <citation type="journal article" date="2017" name="Front. Plant Sci.">
        <title>Gene Classification and Mining of Molecular Markers Useful in Red Clover (Trifolium pratense) Breeding.</title>
        <authorList>
            <person name="Istvanek J."/>
            <person name="Dluhosova J."/>
            <person name="Dluhos P."/>
            <person name="Patkova L."/>
            <person name="Nedelnik J."/>
            <person name="Repkova J."/>
        </authorList>
    </citation>
    <scope>NUCLEOTIDE SEQUENCE [LARGE SCALE GENOMIC DNA]</scope>
    <source>
        <strain evidence="3">cv. Tatra</strain>
        <tissue evidence="2">Young leaves</tissue>
    </source>
</reference>
<feature type="transmembrane region" description="Helical" evidence="1">
    <location>
        <begin position="112"/>
        <end position="133"/>
    </location>
</feature>
<dbReference type="ExpressionAtlas" id="A0A2K3LR29">
    <property type="expression patterns" value="baseline"/>
</dbReference>
<protein>
    <submittedName>
        <fullName evidence="2">Uncharacterized protein</fullName>
    </submittedName>
</protein>
<dbReference type="Proteomes" id="UP000236291">
    <property type="component" value="Unassembled WGS sequence"/>
</dbReference>
<evidence type="ECO:0000313" key="2">
    <source>
        <dbReference type="EMBL" id="PNX80996.1"/>
    </source>
</evidence>
<dbReference type="EMBL" id="ASHM01039038">
    <property type="protein sequence ID" value="PNX80996.1"/>
    <property type="molecule type" value="Genomic_DNA"/>
</dbReference>
<name>A0A2K3LR29_TRIPR</name>
<keyword evidence="1" id="KW-0812">Transmembrane</keyword>
<evidence type="ECO:0000256" key="1">
    <source>
        <dbReference type="SAM" id="Phobius"/>
    </source>
</evidence>
<keyword evidence="1" id="KW-0472">Membrane</keyword>
<dbReference type="InterPro" id="IPR006927">
    <property type="entry name" value="DUF639"/>
</dbReference>
<evidence type="ECO:0000313" key="3">
    <source>
        <dbReference type="Proteomes" id="UP000236291"/>
    </source>
</evidence>
<accession>A0A2K3LR29</accession>
<feature type="transmembrane region" description="Helical" evidence="1">
    <location>
        <begin position="40"/>
        <end position="62"/>
    </location>
</feature>
<dbReference type="Pfam" id="PF04842">
    <property type="entry name" value="DUF639"/>
    <property type="match status" value="1"/>
</dbReference>
<keyword evidence="1" id="KW-1133">Transmembrane helix</keyword>
<organism evidence="2 3">
    <name type="scientific">Trifolium pratense</name>
    <name type="common">Red clover</name>
    <dbReference type="NCBI Taxonomy" id="57577"/>
    <lineage>
        <taxon>Eukaryota</taxon>
        <taxon>Viridiplantae</taxon>
        <taxon>Streptophyta</taxon>
        <taxon>Embryophyta</taxon>
        <taxon>Tracheophyta</taxon>
        <taxon>Spermatophyta</taxon>
        <taxon>Magnoliopsida</taxon>
        <taxon>eudicotyledons</taxon>
        <taxon>Gunneridae</taxon>
        <taxon>Pentapetalae</taxon>
        <taxon>rosids</taxon>
        <taxon>fabids</taxon>
        <taxon>Fabales</taxon>
        <taxon>Fabaceae</taxon>
        <taxon>Papilionoideae</taxon>
        <taxon>50 kb inversion clade</taxon>
        <taxon>NPAAA clade</taxon>
        <taxon>Hologalegina</taxon>
        <taxon>IRL clade</taxon>
        <taxon>Trifolieae</taxon>
        <taxon>Trifolium</taxon>
    </lineage>
</organism>
<comment type="caution">
    <text evidence="2">The sequence shown here is derived from an EMBL/GenBank/DDBJ whole genome shotgun (WGS) entry which is preliminary data.</text>
</comment>
<gene>
    <name evidence="2" type="ORF">L195_g037010</name>
</gene>
<dbReference type="PANTHER" id="PTHR31860:SF6">
    <property type="entry name" value="HEAT-INDUCIBLE TRANSCRIPTION REPRESSOR (DUF639)"/>
    <property type="match status" value="1"/>
</dbReference>
<dbReference type="STRING" id="57577.A0A2K3LR29"/>
<proteinExistence type="predicted"/>
<feature type="non-terminal residue" evidence="2">
    <location>
        <position position="1"/>
    </location>
</feature>
<dbReference type="AlphaFoldDB" id="A0A2K3LR29"/>
<dbReference type="PANTHER" id="PTHR31860">
    <property type="entry name" value="HEAT-INDUCIBLE TRANSCRIPTION REPRESSOR (DUF639)-RELATED"/>
    <property type="match status" value="1"/>
</dbReference>